<gene>
    <name evidence="2" type="ORF">N7515_007391</name>
</gene>
<comment type="caution">
    <text evidence="2">The sequence shown here is derived from an EMBL/GenBank/DDBJ whole genome shotgun (WGS) entry which is preliminary data.</text>
</comment>
<reference evidence="2" key="2">
    <citation type="journal article" date="2023" name="IMA Fungus">
        <title>Comparative genomic study of the Penicillium genus elucidates a diverse pangenome and 15 lateral gene transfer events.</title>
        <authorList>
            <person name="Petersen C."/>
            <person name="Sorensen T."/>
            <person name="Nielsen M.R."/>
            <person name="Sondergaard T.E."/>
            <person name="Sorensen J.L."/>
            <person name="Fitzpatrick D.A."/>
            <person name="Frisvad J.C."/>
            <person name="Nielsen K.L."/>
        </authorList>
    </citation>
    <scope>NUCLEOTIDE SEQUENCE</scope>
    <source>
        <strain evidence="2">IBT 22155</strain>
    </source>
</reference>
<dbReference type="GeneID" id="81407305"/>
<dbReference type="AlphaFoldDB" id="A0A9W9GWI2"/>
<reference evidence="2" key="1">
    <citation type="submission" date="2022-11" db="EMBL/GenBank/DDBJ databases">
        <authorList>
            <person name="Petersen C."/>
        </authorList>
    </citation>
    <scope>NUCLEOTIDE SEQUENCE</scope>
    <source>
        <strain evidence="2">IBT 22155</strain>
    </source>
</reference>
<protein>
    <submittedName>
        <fullName evidence="2">Uncharacterized protein</fullName>
    </submittedName>
</protein>
<evidence type="ECO:0000256" key="1">
    <source>
        <dbReference type="SAM" id="MobiDB-lite"/>
    </source>
</evidence>
<sequence length="261" mass="30046">MPHYYYPSMPSLANRPIPDSNPAGQHTVATGNASGSEENERPAHDNFTIMLKWHFVLNLTVEGVQSVIHECHPDMVVDSDPWKEVLRKASHTMRSWKVASLKAMKAHIASQMLSSNSEDPESLVNLTDAKTLNFYRTFNEEAFYTCFRWTYEIIDLKNSPEVGRNYLRNIWANLAAHIKIWTDLTRDTGEGQSTAAEKMDEIHNVWYTLTKHDHLKGATKDLFAPRLPNVTSRKRRVDHEERTRPVVYYHGKSHREQVSDA</sequence>
<organism evidence="2 3">
    <name type="scientific">Penicillium bovifimosum</name>
    <dbReference type="NCBI Taxonomy" id="126998"/>
    <lineage>
        <taxon>Eukaryota</taxon>
        <taxon>Fungi</taxon>
        <taxon>Dikarya</taxon>
        <taxon>Ascomycota</taxon>
        <taxon>Pezizomycotina</taxon>
        <taxon>Eurotiomycetes</taxon>
        <taxon>Eurotiomycetidae</taxon>
        <taxon>Eurotiales</taxon>
        <taxon>Aspergillaceae</taxon>
        <taxon>Penicillium</taxon>
    </lineage>
</organism>
<dbReference type="EMBL" id="JAPQKL010000005">
    <property type="protein sequence ID" value="KAJ5131352.1"/>
    <property type="molecule type" value="Genomic_DNA"/>
</dbReference>
<accession>A0A9W9GWI2</accession>
<keyword evidence="3" id="KW-1185">Reference proteome</keyword>
<feature type="compositionally biased region" description="Polar residues" evidence="1">
    <location>
        <begin position="22"/>
        <end position="36"/>
    </location>
</feature>
<name>A0A9W9GWI2_9EURO</name>
<evidence type="ECO:0000313" key="3">
    <source>
        <dbReference type="Proteomes" id="UP001149079"/>
    </source>
</evidence>
<proteinExistence type="predicted"/>
<feature type="region of interest" description="Disordered" evidence="1">
    <location>
        <begin position="15"/>
        <end position="41"/>
    </location>
</feature>
<dbReference type="OrthoDB" id="4525641at2759"/>
<evidence type="ECO:0000313" key="2">
    <source>
        <dbReference type="EMBL" id="KAJ5131352.1"/>
    </source>
</evidence>
<dbReference type="Proteomes" id="UP001149079">
    <property type="component" value="Unassembled WGS sequence"/>
</dbReference>
<dbReference type="RefSeq" id="XP_056521731.1">
    <property type="nucleotide sequence ID" value="XM_056668135.1"/>
</dbReference>